<evidence type="ECO:0000313" key="3">
    <source>
        <dbReference type="EMBL" id="APC18471.1"/>
    </source>
</evidence>
<dbReference type="AlphaFoldDB" id="A0A1J0ERB3"/>
<evidence type="ECO:0000313" key="4">
    <source>
        <dbReference type="Proteomes" id="UP000182567"/>
    </source>
</evidence>
<proteinExistence type="predicted"/>
<dbReference type="GO" id="GO:0016887">
    <property type="term" value="F:ATP hydrolysis activity"/>
    <property type="evidence" value="ECO:0007669"/>
    <property type="project" value="InterPro"/>
</dbReference>
<name>A0A1J0ERB3_9PSED</name>
<dbReference type="Proteomes" id="UP000182567">
    <property type="component" value="Chromosome"/>
</dbReference>
<keyword evidence="2" id="KW-0067">ATP-binding</keyword>
<keyword evidence="1" id="KW-0547">Nucleotide-binding</keyword>
<dbReference type="Pfam" id="PF03969">
    <property type="entry name" value="AFG1_ATPase"/>
    <property type="match status" value="1"/>
</dbReference>
<dbReference type="EMBL" id="CP017886">
    <property type="protein sequence ID" value="APC18471.1"/>
    <property type="molecule type" value="Genomic_DNA"/>
</dbReference>
<dbReference type="InterPro" id="IPR005654">
    <property type="entry name" value="ATPase_AFG1-like"/>
</dbReference>
<evidence type="ECO:0008006" key="5">
    <source>
        <dbReference type="Google" id="ProtNLM"/>
    </source>
</evidence>
<dbReference type="GO" id="GO:0005524">
    <property type="term" value="F:ATP binding"/>
    <property type="evidence" value="ECO:0007669"/>
    <property type="project" value="UniProtKB-KW"/>
</dbReference>
<accession>A0A1J0ERB3</accession>
<evidence type="ECO:0000256" key="1">
    <source>
        <dbReference type="ARBA" id="ARBA00022741"/>
    </source>
</evidence>
<organism evidence="3 4">
    <name type="scientific">Pseudomonas frederiksbergensis</name>
    <dbReference type="NCBI Taxonomy" id="104087"/>
    <lineage>
        <taxon>Bacteria</taxon>
        <taxon>Pseudomonadati</taxon>
        <taxon>Pseudomonadota</taxon>
        <taxon>Gammaproteobacteria</taxon>
        <taxon>Pseudomonadales</taxon>
        <taxon>Pseudomonadaceae</taxon>
        <taxon>Pseudomonas</taxon>
    </lineage>
</organism>
<protein>
    <recommendedName>
        <fullName evidence="5">Cell division protein ZapE</fullName>
    </recommendedName>
</protein>
<gene>
    <name evidence="3" type="ORF">BLL42_23165</name>
</gene>
<reference evidence="4" key="1">
    <citation type="submission" date="2016-10" db="EMBL/GenBank/DDBJ databases">
        <title>Pseudomonas frederiksbergensis ERGS4:02 complete genome.</title>
        <authorList>
            <person name="Kumar R."/>
            <person name="Acharya V."/>
            <person name="Singh D."/>
        </authorList>
    </citation>
    <scope>NUCLEOTIDE SEQUENCE [LARGE SCALE GENOMIC DNA]</scope>
    <source>
        <strain evidence="4">ERGS4:02</strain>
    </source>
</reference>
<evidence type="ECO:0000256" key="2">
    <source>
        <dbReference type="ARBA" id="ARBA00022840"/>
    </source>
</evidence>
<sequence>MDYLELCRRFYIWIIDALPDLANCSIATQQRFINLIDVLYDQDKRLILLGERPLREHLGGDAIDLARTRSRLGQLVDVGPAL</sequence>